<keyword evidence="2" id="KW-1185">Reference proteome</keyword>
<evidence type="ECO:0000313" key="1">
    <source>
        <dbReference type="EMBL" id="SEL91341.1"/>
    </source>
</evidence>
<dbReference type="AlphaFoldDB" id="A0A1H7U2Y6"/>
<evidence type="ECO:0000313" key="2">
    <source>
        <dbReference type="Proteomes" id="UP000199120"/>
    </source>
</evidence>
<name>A0A1H7U2Y6_9BURK</name>
<organism evidence="1 2">
    <name type="scientific">Paraburkholderia caballeronis</name>
    <dbReference type="NCBI Taxonomy" id="416943"/>
    <lineage>
        <taxon>Bacteria</taxon>
        <taxon>Pseudomonadati</taxon>
        <taxon>Pseudomonadota</taxon>
        <taxon>Betaproteobacteria</taxon>
        <taxon>Burkholderiales</taxon>
        <taxon>Burkholderiaceae</taxon>
        <taxon>Paraburkholderia</taxon>
    </lineage>
</organism>
<dbReference type="EMBL" id="FOAJ01000017">
    <property type="protein sequence ID" value="SEL91341.1"/>
    <property type="molecule type" value="Genomic_DNA"/>
</dbReference>
<proteinExistence type="predicted"/>
<reference evidence="2" key="1">
    <citation type="submission" date="2016-10" db="EMBL/GenBank/DDBJ databases">
        <authorList>
            <person name="Varghese N."/>
            <person name="Submissions S."/>
        </authorList>
    </citation>
    <scope>NUCLEOTIDE SEQUENCE [LARGE SCALE GENOMIC DNA]</scope>
    <source>
        <strain evidence="2">LMG 26416</strain>
    </source>
</reference>
<accession>A0A1H7U2Y6</accession>
<protein>
    <submittedName>
        <fullName evidence="1">Uncharacterized protein</fullName>
    </submittedName>
</protein>
<gene>
    <name evidence="1" type="ORF">SAMN05192542_117111</name>
</gene>
<dbReference type="STRING" id="416943.SAMN05445871_2339"/>
<sequence length="48" mass="5114">MLMQTHGRFGAAKRASFAYPDERAIPVGLQPSAAALPCRMPALDRGDA</sequence>
<dbReference type="Proteomes" id="UP000199120">
    <property type="component" value="Unassembled WGS sequence"/>
</dbReference>